<evidence type="ECO:0000313" key="2">
    <source>
        <dbReference type="EMBL" id="ALJ57848.1"/>
    </source>
</evidence>
<sequence length="140" mass="16455">MENVLRIEKILDFCDVPQLFVARDAFDTLYLCLLYEDELLCRYTGIRISARRLEDFLSGGIDLRSLFIHPENKHEYFDVVFQTGQYQHERFMEKSLPEDKLPAEGYILSGDMRENVVINLPVKDRSLLAELVRKFGWACM</sequence>
<protein>
    <recommendedName>
        <fullName evidence="1">DUF6575 domain-containing protein</fullName>
    </recommendedName>
</protein>
<feature type="domain" description="DUF6575" evidence="1">
    <location>
        <begin position="5"/>
        <end position="108"/>
    </location>
</feature>
<evidence type="ECO:0000313" key="3">
    <source>
        <dbReference type="Proteomes" id="UP000061809"/>
    </source>
</evidence>
<dbReference type="AlphaFoldDB" id="A0A0P0G6S4"/>
<name>A0A0P0G6S4_9BACE</name>
<dbReference type="PATRIC" id="fig|246787.4.peg.602"/>
<organism evidence="2 3">
    <name type="scientific">Bacteroides cellulosilyticus</name>
    <dbReference type="NCBI Taxonomy" id="246787"/>
    <lineage>
        <taxon>Bacteria</taxon>
        <taxon>Pseudomonadati</taxon>
        <taxon>Bacteroidota</taxon>
        <taxon>Bacteroidia</taxon>
        <taxon>Bacteroidales</taxon>
        <taxon>Bacteroidaceae</taxon>
        <taxon>Bacteroides</taxon>
    </lineage>
</organism>
<accession>A0A0P0G6S4</accession>
<dbReference type="RefSeq" id="WP_033160723.1">
    <property type="nucleotide sequence ID" value="NZ_CAXSKE010000002.1"/>
</dbReference>
<evidence type="ECO:0000259" key="1">
    <source>
        <dbReference type="Pfam" id="PF20215"/>
    </source>
</evidence>
<reference evidence="2 3" key="1">
    <citation type="journal article" date="2015" name="Science">
        <title>Genetic determinants of in vivo fitness and diet responsiveness in multiple human gut Bacteroides.</title>
        <authorList>
            <person name="Wu M."/>
            <person name="McNulty N.P."/>
            <person name="Rodionov D.A."/>
            <person name="Khoroshkin M.S."/>
            <person name="Griffin N.W."/>
            <person name="Cheng J."/>
            <person name="Latreille P."/>
            <person name="Kerstetter R.A."/>
            <person name="Terrapon N."/>
            <person name="Henrissat B."/>
            <person name="Osterman A.L."/>
            <person name="Gordon J.I."/>
        </authorList>
    </citation>
    <scope>NUCLEOTIDE SEQUENCE [LARGE SCALE GENOMIC DNA]</scope>
    <source>
        <strain evidence="2 3">WH2</strain>
    </source>
</reference>
<gene>
    <name evidence="2" type="ORF">BcellWH2_00580</name>
</gene>
<dbReference type="KEGG" id="bcel:BcellWH2_00580"/>
<dbReference type="Proteomes" id="UP000061809">
    <property type="component" value="Chromosome"/>
</dbReference>
<dbReference type="InterPro" id="IPR046482">
    <property type="entry name" value="DUF6575"/>
</dbReference>
<dbReference type="Pfam" id="PF20215">
    <property type="entry name" value="DUF6575"/>
    <property type="match status" value="1"/>
</dbReference>
<proteinExistence type="predicted"/>
<dbReference type="EMBL" id="CP012801">
    <property type="protein sequence ID" value="ALJ57848.1"/>
    <property type="molecule type" value="Genomic_DNA"/>
</dbReference>